<comment type="subcellular location">
    <subcellularLocation>
        <location evidence="1">Secreted</location>
    </subcellularLocation>
</comment>
<organism evidence="9">
    <name type="scientific">Rhipicephalus zambeziensis</name>
    <dbReference type="NCBI Taxonomy" id="60191"/>
    <lineage>
        <taxon>Eukaryota</taxon>
        <taxon>Metazoa</taxon>
        <taxon>Ecdysozoa</taxon>
        <taxon>Arthropoda</taxon>
        <taxon>Chelicerata</taxon>
        <taxon>Arachnida</taxon>
        <taxon>Acari</taxon>
        <taxon>Parasitiformes</taxon>
        <taxon>Ixodida</taxon>
        <taxon>Ixodoidea</taxon>
        <taxon>Ixodidae</taxon>
        <taxon>Rhipicephalinae</taxon>
        <taxon>Rhipicephalus</taxon>
        <taxon>Rhipicephalus</taxon>
    </lineage>
</organism>
<accession>A0A224YET1</accession>
<evidence type="ECO:0000256" key="7">
    <source>
        <dbReference type="RuleBase" id="RU000411"/>
    </source>
</evidence>
<evidence type="ECO:0000256" key="4">
    <source>
        <dbReference type="ARBA" id="ARBA00022690"/>
    </source>
</evidence>
<sequence>MAVTQLGDSVLSFAVDLYGQLQPKDGRKGNIFFSPFSISAALSMALGGARNKTAKELSTVLRVPDDVQIHNHFSDFFSKLSSYAADVKLHIANRMYCEQTFPVLESFLSLLRDSYGATIESVDFKNDYETVRLQANAWVERETESKIRDLLPGGSVNARTTLILINAIYFKGLWASQLDPDATHPSDFHLDSKHKKQVDMMFHKDRYCTGRSKELGVEALEIPYRGGKTSMVILLPDEIEGLSKLEKRLTTSKLGNLLENLRGFFDVELYLPKFKLEQTINLKEVLKQMGIKDFFSFDADLSAISEKDKLAASDVVHKAFVEVNEEGTEAAAATAVMMAACCLSSTPPQTYKFIVDRPFMFVIRSRDPDVVLFMGSVRDL</sequence>
<dbReference type="EMBL" id="GFPF01005071">
    <property type="protein sequence ID" value="MAA16217.1"/>
    <property type="molecule type" value="Transcribed_RNA"/>
</dbReference>
<dbReference type="InterPro" id="IPR023795">
    <property type="entry name" value="Serpin_CS"/>
</dbReference>
<dbReference type="PROSITE" id="PS00284">
    <property type="entry name" value="SERPIN"/>
    <property type="match status" value="1"/>
</dbReference>
<keyword evidence="6" id="KW-0325">Glycoprotein</keyword>
<evidence type="ECO:0000313" key="9">
    <source>
        <dbReference type="EMBL" id="MAA16217.1"/>
    </source>
</evidence>
<dbReference type="InterPro" id="IPR000215">
    <property type="entry name" value="Serpin_fam"/>
</dbReference>
<dbReference type="InterPro" id="IPR023796">
    <property type="entry name" value="Serpin_dom"/>
</dbReference>
<evidence type="ECO:0000256" key="1">
    <source>
        <dbReference type="ARBA" id="ARBA00004613"/>
    </source>
</evidence>
<dbReference type="Gene3D" id="2.30.39.10">
    <property type="entry name" value="Alpha-1-antitrypsin, domain 1"/>
    <property type="match status" value="1"/>
</dbReference>
<keyword evidence="5" id="KW-0722">Serine protease inhibitor</keyword>
<reference evidence="9" key="1">
    <citation type="journal article" date="2017" name="Parasit. Vectors">
        <title>Sialotranscriptomics of Rhipicephalus zambeziensis reveals intricate expression profiles of secretory proteins and suggests tight temporal transcriptional regulation during blood-feeding.</title>
        <authorList>
            <person name="de Castro M.H."/>
            <person name="de Klerk D."/>
            <person name="Pienaar R."/>
            <person name="Rees D.J.G."/>
            <person name="Mans B.J."/>
        </authorList>
    </citation>
    <scope>NUCLEOTIDE SEQUENCE</scope>
    <source>
        <tissue evidence="9">Salivary glands</tissue>
    </source>
</reference>
<dbReference type="SMART" id="SM00093">
    <property type="entry name" value="SERPIN"/>
    <property type="match status" value="1"/>
</dbReference>
<dbReference type="GO" id="GO:0005615">
    <property type="term" value="C:extracellular space"/>
    <property type="evidence" value="ECO:0007669"/>
    <property type="project" value="InterPro"/>
</dbReference>
<dbReference type="SUPFAM" id="SSF56574">
    <property type="entry name" value="Serpins"/>
    <property type="match status" value="1"/>
</dbReference>
<dbReference type="CDD" id="cd00172">
    <property type="entry name" value="serpin"/>
    <property type="match status" value="1"/>
</dbReference>
<evidence type="ECO:0000259" key="8">
    <source>
        <dbReference type="SMART" id="SM00093"/>
    </source>
</evidence>
<dbReference type="InterPro" id="IPR036186">
    <property type="entry name" value="Serpin_sf"/>
</dbReference>
<evidence type="ECO:0000256" key="5">
    <source>
        <dbReference type="ARBA" id="ARBA00022900"/>
    </source>
</evidence>
<dbReference type="Pfam" id="PF00079">
    <property type="entry name" value="Serpin"/>
    <property type="match status" value="1"/>
</dbReference>
<protein>
    <submittedName>
        <fullName evidence="9">Serine protease inhibitor</fullName>
    </submittedName>
</protein>
<feature type="domain" description="Serpin" evidence="8">
    <location>
        <begin position="15"/>
        <end position="380"/>
    </location>
</feature>
<dbReference type="PANTHER" id="PTHR11461">
    <property type="entry name" value="SERINE PROTEASE INHIBITOR, SERPIN"/>
    <property type="match status" value="1"/>
</dbReference>
<evidence type="ECO:0000256" key="6">
    <source>
        <dbReference type="ARBA" id="ARBA00023180"/>
    </source>
</evidence>
<evidence type="ECO:0000256" key="2">
    <source>
        <dbReference type="ARBA" id="ARBA00009500"/>
    </source>
</evidence>
<keyword evidence="4" id="KW-0646">Protease inhibitor</keyword>
<dbReference type="InterPro" id="IPR042178">
    <property type="entry name" value="Serpin_sf_1"/>
</dbReference>
<dbReference type="GO" id="GO:0004867">
    <property type="term" value="F:serine-type endopeptidase inhibitor activity"/>
    <property type="evidence" value="ECO:0007669"/>
    <property type="project" value="UniProtKB-KW"/>
</dbReference>
<dbReference type="PANTHER" id="PTHR11461:SF211">
    <property type="entry name" value="GH10112P-RELATED"/>
    <property type="match status" value="1"/>
</dbReference>
<dbReference type="AlphaFoldDB" id="A0A224YET1"/>
<keyword evidence="3" id="KW-0964">Secreted</keyword>
<evidence type="ECO:0000256" key="3">
    <source>
        <dbReference type="ARBA" id="ARBA00022525"/>
    </source>
</evidence>
<comment type="similarity">
    <text evidence="2 7">Belongs to the serpin family.</text>
</comment>
<proteinExistence type="inferred from homology"/>
<name>A0A224YET1_9ACAR</name>
<dbReference type="InterPro" id="IPR042185">
    <property type="entry name" value="Serpin_sf_2"/>
</dbReference>
<dbReference type="Gene3D" id="3.30.497.10">
    <property type="entry name" value="Antithrombin, subunit I, domain 2"/>
    <property type="match status" value="1"/>
</dbReference>